<dbReference type="GeneID" id="20520980"/>
<reference evidence="1 2" key="1">
    <citation type="journal article" date="2012" name="Proc. Natl. Acad. Sci. U.S.A.">
        <title>Gain and loss of multiple functionally related, horizontally transferred genes in the reduced genomes of two microsporidian parasites.</title>
        <authorList>
            <person name="Pombert J.-F."/>
            <person name="Selman M."/>
            <person name="Burki F."/>
            <person name="Bardell F.T."/>
            <person name="Farinelli L."/>
            <person name="Solter L.F."/>
            <person name="Whitman D.W."/>
            <person name="Weiss L.M."/>
            <person name="Corradi N."/>
            <person name="Keeling P.J."/>
        </authorList>
    </citation>
    <scope>NUCLEOTIDE SEQUENCE [LARGE SCALE GENOMIC DNA]</scope>
    <source>
        <strain evidence="1 2">SJ-2008</strain>
    </source>
</reference>
<gene>
    <name evidence="1" type="ordered locus">EROM_030690</name>
</gene>
<proteinExistence type="predicted"/>
<dbReference type="InterPro" id="IPR011012">
    <property type="entry name" value="Longin-like_dom_sf"/>
</dbReference>
<dbReference type="InterPro" id="IPR006722">
    <property type="entry name" value="Sedlin"/>
</dbReference>
<organism evidence="1 2">
    <name type="scientific">Encephalitozoon romaleae (strain SJ-2008)</name>
    <name type="common">Microsporidian parasite</name>
    <dbReference type="NCBI Taxonomy" id="1178016"/>
    <lineage>
        <taxon>Eukaryota</taxon>
        <taxon>Fungi</taxon>
        <taxon>Fungi incertae sedis</taxon>
        <taxon>Microsporidia</taxon>
        <taxon>Unikaryonidae</taxon>
        <taxon>Encephalitozoon</taxon>
    </lineage>
</organism>
<evidence type="ECO:0000313" key="1">
    <source>
        <dbReference type="EMBL" id="AFN82690.1"/>
    </source>
</evidence>
<dbReference type="VEuPathDB" id="MicrosporidiaDB:EROM_030690"/>
<dbReference type="KEGG" id="ero:EROM_030690"/>
<dbReference type="AlphaFoldDB" id="I7ADP3"/>
<sequence length="129" mass="14725">MGELLVIISEKNDIVYQRMYSRASNEEYCRLIILIYGSIDILIWKMASTSSNYFDCLEKHGEMRISAYIMPSGYKLLFIHTRKDVRPFLEGIHRMFAPVLVSSSLSEDILGAQALDSGVDEAYRACFSP</sequence>
<dbReference type="SUPFAM" id="SSF64356">
    <property type="entry name" value="SNARE-like"/>
    <property type="match status" value="1"/>
</dbReference>
<accession>I7ADP3</accession>
<dbReference type="Gene3D" id="3.30.450.70">
    <property type="match status" value="1"/>
</dbReference>
<dbReference type="HOGENOM" id="CLU_1960235_0_0_1"/>
<keyword evidence="2" id="KW-1185">Reference proteome</keyword>
<dbReference type="RefSeq" id="XP_009264187.1">
    <property type="nucleotide sequence ID" value="XM_009265912.1"/>
</dbReference>
<dbReference type="EMBL" id="CP003520">
    <property type="protein sequence ID" value="AFN82690.1"/>
    <property type="molecule type" value="Genomic_DNA"/>
</dbReference>
<dbReference type="GO" id="GO:0005737">
    <property type="term" value="C:cytoplasm"/>
    <property type="evidence" value="ECO:0007669"/>
    <property type="project" value="GOC"/>
</dbReference>
<protein>
    <submittedName>
        <fullName evidence="1">ER-Golgi tethering complex TRAPP subunit protein</fullName>
    </submittedName>
</protein>
<dbReference type="OrthoDB" id="2191898at2759"/>
<dbReference type="Proteomes" id="UP000010094">
    <property type="component" value="Chromosome III"/>
</dbReference>
<dbReference type="GO" id="GO:0006888">
    <property type="term" value="P:endoplasmic reticulum to Golgi vesicle-mediated transport"/>
    <property type="evidence" value="ECO:0007669"/>
    <property type="project" value="InterPro"/>
</dbReference>
<evidence type="ECO:0000313" key="2">
    <source>
        <dbReference type="Proteomes" id="UP000010094"/>
    </source>
</evidence>
<dbReference type="Pfam" id="PF04628">
    <property type="entry name" value="Sedlin_N"/>
    <property type="match status" value="1"/>
</dbReference>
<name>I7ADP3_ENCRO</name>